<reference evidence="1 2" key="1">
    <citation type="submission" date="2019-02" db="EMBL/GenBank/DDBJ databases">
        <title>Deep-cultivation of Planctomycetes and their phenomic and genomic characterization uncovers novel biology.</title>
        <authorList>
            <person name="Wiegand S."/>
            <person name="Jogler M."/>
            <person name="Boedeker C."/>
            <person name="Pinto D."/>
            <person name="Vollmers J."/>
            <person name="Rivas-Marin E."/>
            <person name="Kohn T."/>
            <person name="Peeters S.H."/>
            <person name="Heuer A."/>
            <person name="Rast P."/>
            <person name="Oberbeckmann S."/>
            <person name="Bunk B."/>
            <person name="Jeske O."/>
            <person name="Meyerdierks A."/>
            <person name="Storesund J.E."/>
            <person name="Kallscheuer N."/>
            <person name="Luecker S."/>
            <person name="Lage O.M."/>
            <person name="Pohl T."/>
            <person name="Merkel B.J."/>
            <person name="Hornburger P."/>
            <person name="Mueller R.-W."/>
            <person name="Bruemmer F."/>
            <person name="Labrenz M."/>
            <person name="Spormann A.M."/>
            <person name="Op den Camp H."/>
            <person name="Overmann J."/>
            <person name="Amann R."/>
            <person name="Jetten M.S.M."/>
            <person name="Mascher T."/>
            <person name="Medema M.H."/>
            <person name="Devos D.P."/>
            <person name="Kaster A.-K."/>
            <person name="Ovreas L."/>
            <person name="Rohde M."/>
            <person name="Galperin M.Y."/>
            <person name="Jogler C."/>
        </authorList>
    </citation>
    <scope>NUCLEOTIDE SEQUENCE [LARGE SCALE GENOMIC DNA]</scope>
    <source>
        <strain evidence="1 2">K22_7</strain>
    </source>
</reference>
<evidence type="ECO:0000313" key="1">
    <source>
        <dbReference type="EMBL" id="QDT07700.1"/>
    </source>
</evidence>
<accession>A0A517NKP7</accession>
<sequence length="94" mass="10781">MHMGYPPYLRGENGGPVEPYWTQMPADLKSQWLAYVESYSVPEGELDGPCVWLDLESRRCKHHEARPSVCRDFRVGSKGCQDWRHAYGIVAPQT</sequence>
<dbReference type="GO" id="GO:0008168">
    <property type="term" value="F:methyltransferase activity"/>
    <property type="evidence" value="ECO:0007669"/>
    <property type="project" value="UniProtKB-KW"/>
</dbReference>
<name>A0A517NKP7_9BACT</name>
<dbReference type="InterPro" id="IPR005358">
    <property type="entry name" value="Puta_zinc/iron-chelating_dom"/>
</dbReference>
<dbReference type="KEGG" id="rlc:K227x_61280"/>
<proteinExistence type="predicted"/>
<keyword evidence="1" id="KW-0282">Flagellum</keyword>
<keyword evidence="2" id="KW-1185">Reference proteome</keyword>
<keyword evidence="1" id="KW-0966">Cell projection</keyword>
<dbReference type="AlphaFoldDB" id="A0A517NKP7"/>
<protein>
    <submittedName>
        <fullName evidence="1">Flagellin N-methylase</fullName>
    </submittedName>
</protein>
<dbReference type="Pfam" id="PF03692">
    <property type="entry name" value="CxxCxxCC"/>
    <property type="match status" value="1"/>
</dbReference>
<dbReference type="Proteomes" id="UP000318538">
    <property type="component" value="Chromosome"/>
</dbReference>
<gene>
    <name evidence="1" type="ORF">K227x_61280</name>
</gene>
<keyword evidence="1" id="KW-0489">Methyltransferase</keyword>
<dbReference type="EMBL" id="CP036525">
    <property type="protein sequence ID" value="QDT07700.1"/>
    <property type="molecule type" value="Genomic_DNA"/>
</dbReference>
<organism evidence="1 2">
    <name type="scientific">Rubripirellula lacrimiformis</name>
    <dbReference type="NCBI Taxonomy" id="1930273"/>
    <lineage>
        <taxon>Bacteria</taxon>
        <taxon>Pseudomonadati</taxon>
        <taxon>Planctomycetota</taxon>
        <taxon>Planctomycetia</taxon>
        <taxon>Pirellulales</taxon>
        <taxon>Pirellulaceae</taxon>
        <taxon>Rubripirellula</taxon>
    </lineage>
</organism>
<keyword evidence="1" id="KW-0808">Transferase</keyword>
<keyword evidence="1" id="KW-0969">Cilium</keyword>
<dbReference type="GO" id="GO:0032259">
    <property type="term" value="P:methylation"/>
    <property type="evidence" value="ECO:0007669"/>
    <property type="project" value="UniProtKB-KW"/>
</dbReference>
<evidence type="ECO:0000313" key="2">
    <source>
        <dbReference type="Proteomes" id="UP000318538"/>
    </source>
</evidence>